<gene>
    <name evidence="2" type="ORF">CVS30_14625</name>
</gene>
<keyword evidence="1" id="KW-0472">Membrane</keyword>
<protein>
    <submittedName>
        <fullName evidence="2">Uncharacterized protein</fullName>
    </submittedName>
</protein>
<sequence>MWLNVLAGITALATVGILVAGVLLLRAMVGVRGWNIYLAAIAVTMLGVMWAAARMHRLAEVSGEYWEKTSRLSDEMEVYLSVYLNGPLVCLAVIFTGGLLLYLLGKTAAQERLAGAAV</sequence>
<proteinExistence type="predicted"/>
<feature type="transmembrane region" description="Helical" evidence="1">
    <location>
        <begin position="82"/>
        <end position="104"/>
    </location>
</feature>
<keyword evidence="3" id="KW-1185">Reference proteome</keyword>
<evidence type="ECO:0000313" key="3">
    <source>
        <dbReference type="Proteomes" id="UP000247980"/>
    </source>
</evidence>
<accession>A0A2V5ILV6</accession>
<keyword evidence="1" id="KW-1133">Transmembrane helix</keyword>
<dbReference type="Proteomes" id="UP000247980">
    <property type="component" value="Unassembled WGS sequence"/>
</dbReference>
<keyword evidence="1" id="KW-0812">Transmembrane</keyword>
<reference evidence="2 3" key="1">
    <citation type="submission" date="2018-05" db="EMBL/GenBank/DDBJ databases">
        <title>Genetic diversity of glacier-inhabiting Cryobacterium bacteria in China and description of Cryobacterium mengkeensis sp. nov. and Arthrobacter glacialis sp. nov.</title>
        <authorList>
            <person name="Liu Q."/>
            <person name="Xin Y.-H."/>
        </authorList>
    </citation>
    <scope>NUCLEOTIDE SEQUENCE [LARGE SCALE GENOMIC DNA]</scope>
    <source>
        <strain evidence="2 3">B7</strain>
    </source>
</reference>
<dbReference type="AlphaFoldDB" id="A0A2V5ILV6"/>
<evidence type="ECO:0000256" key="1">
    <source>
        <dbReference type="SAM" id="Phobius"/>
    </source>
</evidence>
<comment type="caution">
    <text evidence="2">The sequence shown here is derived from an EMBL/GenBank/DDBJ whole genome shotgun (WGS) entry which is preliminary data.</text>
</comment>
<name>A0A2V5ILV6_9MICC</name>
<evidence type="ECO:0000313" key="2">
    <source>
        <dbReference type="EMBL" id="PYI37628.1"/>
    </source>
</evidence>
<feature type="transmembrane region" description="Helical" evidence="1">
    <location>
        <begin position="34"/>
        <end position="53"/>
    </location>
</feature>
<feature type="transmembrane region" description="Helical" evidence="1">
    <location>
        <begin position="6"/>
        <end position="27"/>
    </location>
</feature>
<organism evidence="2 3">
    <name type="scientific">Arthrobacter psychrolactophilus</name>
    <dbReference type="NCBI Taxonomy" id="92442"/>
    <lineage>
        <taxon>Bacteria</taxon>
        <taxon>Bacillati</taxon>
        <taxon>Actinomycetota</taxon>
        <taxon>Actinomycetes</taxon>
        <taxon>Micrococcales</taxon>
        <taxon>Micrococcaceae</taxon>
        <taxon>Arthrobacter</taxon>
    </lineage>
</organism>
<dbReference type="EMBL" id="QJVC01000019">
    <property type="protein sequence ID" value="PYI37628.1"/>
    <property type="molecule type" value="Genomic_DNA"/>
</dbReference>